<sequence>MDFFWSDHKPDAARAEDALTLSYGIELIGMQRDWNEELQSCREFPHSTPQERILRDRALYKVTSDFVDAAIKGAIGVISRCIPPINPTDPECFHMYVHNNIFFSFAVDSDVEQLSKKCNSDTCSKIENTSSSIKSSEKATANGVKL</sequence>
<dbReference type="InterPro" id="IPR025697">
    <property type="entry name" value="CLU_dom"/>
</dbReference>
<proteinExistence type="predicted"/>
<comment type="caution">
    <text evidence="2">The sequence shown here is derived from an EMBL/GenBank/DDBJ whole genome shotgun (WGS) entry which is preliminary data.</text>
</comment>
<reference evidence="2" key="1">
    <citation type="submission" date="2022-10" db="EMBL/GenBank/DDBJ databases">
        <authorList>
            <person name="Hyden B.L."/>
            <person name="Feng K."/>
            <person name="Yates T."/>
            <person name="Jawdy S."/>
            <person name="Smart L.B."/>
            <person name="Muchero W."/>
        </authorList>
    </citation>
    <scope>NUCLEOTIDE SEQUENCE</scope>
    <source>
        <tissue evidence="2">Shoot tip</tissue>
    </source>
</reference>
<name>A0ABQ8ZM65_9ROSI</name>
<gene>
    <name evidence="2" type="ORF">OIU77_016843</name>
</gene>
<keyword evidence="3" id="KW-1185">Reference proteome</keyword>
<dbReference type="InterPro" id="IPR027523">
    <property type="entry name" value="CLU_prot"/>
</dbReference>
<evidence type="ECO:0000313" key="2">
    <source>
        <dbReference type="EMBL" id="KAJ6302826.1"/>
    </source>
</evidence>
<dbReference type="PANTHER" id="PTHR12601:SF6">
    <property type="entry name" value="CLUSTERED MITOCHONDRIA PROTEIN HOMOLOG"/>
    <property type="match status" value="1"/>
</dbReference>
<organism evidence="2 3">
    <name type="scientific">Salix suchowensis</name>
    <dbReference type="NCBI Taxonomy" id="1278906"/>
    <lineage>
        <taxon>Eukaryota</taxon>
        <taxon>Viridiplantae</taxon>
        <taxon>Streptophyta</taxon>
        <taxon>Embryophyta</taxon>
        <taxon>Tracheophyta</taxon>
        <taxon>Spermatophyta</taxon>
        <taxon>Magnoliopsida</taxon>
        <taxon>eudicotyledons</taxon>
        <taxon>Gunneridae</taxon>
        <taxon>Pentapetalae</taxon>
        <taxon>rosids</taxon>
        <taxon>fabids</taxon>
        <taxon>Malpighiales</taxon>
        <taxon>Salicaceae</taxon>
        <taxon>Saliceae</taxon>
        <taxon>Salix</taxon>
    </lineage>
</organism>
<dbReference type="PANTHER" id="PTHR12601">
    <property type="entry name" value="EUKARYOTIC TRANSLATION INITIATION FACTOR 3 SUBUNIT EIF-3"/>
    <property type="match status" value="1"/>
</dbReference>
<reference evidence="2" key="2">
    <citation type="journal article" date="2023" name="Int. J. Mol. Sci.">
        <title>De Novo Assembly and Annotation of 11 Diverse Shrub Willow (Salix) Genomes Reveals Novel Gene Organization in Sex-Linked Regions.</title>
        <authorList>
            <person name="Hyden B."/>
            <person name="Feng K."/>
            <person name="Yates T.B."/>
            <person name="Jawdy S."/>
            <person name="Cereghino C."/>
            <person name="Smart L.B."/>
            <person name="Muchero W."/>
        </authorList>
    </citation>
    <scope>NUCLEOTIDE SEQUENCE</scope>
    <source>
        <tissue evidence="2">Shoot tip</tissue>
    </source>
</reference>
<evidence type="ECO:0000259" key="1">
    <source>
        <dbReference type="PROSITE" id="PS51823"/>
    </source>
</evidence>
<protein>
    <recommendedName>
        <fullName evidence="1">Clu domain-containing protein</fullName>
    </recommendedName>
</protein>
<feature type="domain" description="Clu" evidence="1">
    <location>
        <begin position="6"/>
        <end position="146"/>
    </location>
</feature>
<accession>A0ABQ8ZM65</accession>
<evidence type="ECO:0000313" key="3">
    <source>
        <dbReference type="Proteomes" id="UP001141253"/>
    </source>
</evidence>
<dbReference type="Proteomes" id="UP001141253">
    <property type="component" value="Chromosome 16"/>
</dbReference>
<dbReference type="Pfam" id="PF13236">
    <property type="entry name" value="CLU"/>
    <property type="match status" value="1"/>
</dbReference>
<dbReference type="EMBL" id="JAPFFI010000027">
    <property type="protein sequence ID" value="KAJ6302826.1"/>
    <property type="molecule type" value="Genomic_DNA"/>
</dbReference>
<dbReference type="PROSITE" id="PS51823">
    <property type="entry name" value="CLU"/>
    <property type="match status" value="1"/>
</dbReference>